<feature type="domain" description="MobA/VirD2-like nuclease" evidence="1">
    <location>
        <begin position="32"/>
        <end position="161"/>
    </location>
</feature>
<keyword evidence="3" id="KW-1185">Reference proteome</keyword>
<evidence type="ECO:0000259" key="1">
    <source>
        <dbReference type="Pfam" id="PF03432"/>
    </source>
</evidence>
<dbReference type="InterPro" id="IPR005094">
    <property type="entry name" value="Endonuclease_MobA/VirD2"/>
</dbReference>
<name>A0A239TJJ3_9FIRM</name>
<dbReference type="Pfam" id="PF03432">
    <property type="entry name" value="Relaxase"/>
    <property type="match status" value="1"/>
</dbReference>
<evidence type="ECO:0000313" key="3">
    <source>
        <dbReference type="Proteomes" id="UP000215383"/>
    </source>
</evidence>
<reference evidence="2 3" key="1">
    <citation type="submission" date="2017-06" db="EMBL/GenBank/DDBJ databases">
        <authorList>
            <consortium name="Pathogen Informatics"/>
        </authorList>
    </citation>
    <scope>NUCLEOTIDE SEQUENCE [LARGE SCALE GENOMIC DNA]</scope>
    <source>
        <strain evidence="2 3">NCTC10570</strain>
    </source>
</reference>
<dbReference type="eggNOG" id="COG3843">
    <property type="taxonomic scope" value="Bacteria"/>
</dbReference>
<dbReference type="GeneID" id="78506858"/>
<dbReference type="AlphaFoldDB" id="A0A239TJJ3"/>
<dbReference type="EMBL" id="LT906446">
    <property type="protein sequence ID" value="SNU97900.1"/>
    <property type="molecule type" value="Genomic_DNA"/>
</dbReference>
<gene>
    <name evidence="2" type="ORF">SAMEA4364220_00835</name>
</gene>
<accession>A0A239TJJ3</accession>
<sequence length="371" mass="43561">MAIIKITKAGKTKASLKTALYYISEPQKITLSNGEVLLSTLNCWGTIQNIYETMISTKEMYRKATDNKNSEMYKHFQQSFKPNELTPQLAHKIGIKWADQNFGKQGFEICICTHIDKEHIHNHFIINSVNPITGKTIVINANKTLEQLKFSSDEICREYGLSVIDRNYYVPEKTQAIYSMKKKYSIERETFKTNSWQNEIHEIIKEAIIKSQGKNFEFFCQYLKQKKIIVDYKRLNNDLIFQDETTGYKTSDKTLEKTFPTQGYFLRLNIEKLVGKIPDYQLEIAEILSPQKQGFYKLIENLLEVIDSNRFIETKEDFYKAMEKDGWEILNTLTGKCFCHKNTGRLFYDSTIYKITKKHEYCLNYLEQNLN</sequence>
<protein>
    <submittedName>
        <fullName evidence="2">Relaxase/Mobilisation nuclease domain</fullName>
    </submittedName>
</protein>
<dbReference type="RefSeq" id="WP_027890446.1">
    <property type="nucleotide sequence ID" value="NZ_LT906446.1"/>
</dbReference>
<proteinExistence type="predicted"/>
<organism evidence="2 3">
    <name type="scientific">Megamonas hypermegale</name>
    <dbReference type="NCBI Taxonomy" id="158847"/>
    <lineage>
        <taxon>Bacteria</taxon>
        <taxon>Bacillati</taxon>
        <taxon>Bacillota</taxon>
        <taxon>Negativicutes</taxon>
        <taxon>Selenomonadales</taxon>
        <taxon>Selenomonadaceae</taxon>
        <taxon>Megamonas</taxon>
    </lineage>
</organism>
<evidence type="ECO:0000313" key="2">
    <source>
        <dbReference type="EMBL" id="SNU97900.1"/>
    </source>
</evidence>
<dbReference type="Proteomes" id="UP000215383">
    <property type="component" value="Chromosome 1"/>
</dbReference>